<dbReference type="PROSITE" id="PS50112">
    <property type="entry name" value="PAS"/>
    <property type="match status" value="1"/>
</dbReference>
<dbReference type="EC" id="2.7.13.3" evidence="3"/>
<evidence type="ECO:0000256" key="9">
    <source>
        <dbReference type="ARBA" id="ARBA00022840"/>
    </source>
</evidence>
<dbReference type="InterPro" id="IPR005467">
    <property type="entry name" value="His_kinase_dom"/>
</dbReference>
<dbReference type="GO" id="GO:0000156">
    <property type="term" value="F:phosphorelay response regulator activity"/>
    <property type="evidence" value="ECO:0007669"/>
    <property type="project" value="TreeGrafter"/>
</dbReference>
<keyword evidence="11" id="KW-0902">Two-component regulatory system</keyword>
<dbReference type="InterPro" id="IPR003661">
    <property type="entry name" value="HisK_dim/P_dom"/>
</dbReference>
<evidence type="ECO:0000256" key="5">
    <source>
        <dbReference type="ARBA" id="ARBA00022679"/>
    </source>
</evidence>
<dbReference type="InterPro" id="IPR036097">
    <property type="entry name" value="HisK_dim/P_sf"/>
</dbReference>
<proteinExistence type="predicted"/>
<gene>
    <name evidence="16" type="ORF">KC614_03580</name>
</gene>
<reference evidence="16" key="2">
    <citation type="journal article" date="2021" name="Microbiome">
        <title>Successional dynamics and alternative stable states in a saline activated sludge microbial community over 9 years.</title>
        <authorList>
            <person name="Wang Y."/>
            <person name="Ye J."/>
            <person name="Ju F."/>
            <person name="Liu L."/>
            <person name="Boyd J.A."/>
            <person name="Deng Y."/>
            <person name="Parks D.H."/>
            <person name="Jiang X."/>
            <person name="Yin X."/>
            <person name="Woodcroft B.J."/>
            <person name="Tyson G.W."/>
            <person name="Hugenholtz P."/>
            <person name="Polz M.F."/>
            <person name="Zhang T."/>
        </authorList>
    </citation>
    <scope>NUCLEOTIDE SEQUENCE</scope>
    <source>
        <strain evidence="16">HKST-UBA03</strain>
    </source>
</reference>
<dbReference type="PROSITE" id="PS50109">
    <property type="entry name" value="HIS_KIN"/>
    <property type="match status" value="1"/>
</dbReference>
<feature type="domain" description="PAS" evidence="15">
    <location>
        <begin position="72"/>
        <end position="142"/>
    </location>
</feature>
<evidence type="ECO:0000313" key="17">
    <source>
        <dbReference type="Proteomes" id="UP000751518"/>
    </source>
</evidence>
<organism evidence="16 17">
    <name type="scientific">candidate division WWE3 bacterium</name>
    <dbReference type="NCBI Taxonomy" id="2053526"/>
    <lineage>
        <taxon>Bacteria</taxon>
        <taxon>Katanobacteria</taxon>
    </lineage>
</organism>
<evidence type="ECO:0000313" key="16">
    <source>
        <dbReference type="EMBL" id="MCA9392257.1"/>
    </source>
</evidence>
<dbReference type="GO" id="GO:0030295">
    <property type="term" value="F:protein kinase activator activity"/>
    <property type="evidence" value="ECO:0007669"/>
    <property type="project" value="TreeGrafter"/>
</dbReference>
<evidence type="ECO:0000256" key="12">
    <source>
        <dbReference type="ARBA" id="ARBA00023136"/>
    </source>
</evidence>
<feature type="transmembrane region" description="Helical" evidence="13">
    <location>
        <begin position="7"/>
        <end position="30"/>
    </location>
</feature>
<feature type="domain" description="Histidine kinase" evidence="14">
    <location>
        <begin position="201"/>
        <end position="422"/>
    </location>
</feature>
<dbReference type="FunFam" id="3.30.565.10:FF:000006">
    <property type="entry name" value="Sensor histidine kinase WalK"/>
    <property type="match status" value="1"/>
</dbReference>
<dbReference type="Proteomes" id="UP000751518">
    <property type="component" value="Unassembled WGS sequence"/>
</dbReference>
<dbReference type="PANTHER" id="PTHR42878:SF7">
    <property type="entry name" value="SENSOR HISTIDINE KINASE GLRK"/>
    <property type="match status" value="1"/>
</dbReference>
<evidence type="ECO:0000256" key="7">
    <source>
        <dbReference type="ARBA" id="ARBA00022741"/>
    </source>
</evidence>
<evidence type="ECO:0000256" key="13">
    <source>
        <dbReference type="SAM" id="Phobius"/>
    </source>
</evidence>
<keyword evidence="6 13" id="KW-0812">Transmembrane</keyword>
<keyword evidence="9" id="KW-0067">ATP-binding</keyword>
<keyword evidence="4" id="KW-0597">Phosphoprotein</keyword>
<dbReference type="InterPro" id="IPR035965">
    <property type="entry name" value="PAS-like_dom_sf"/>
</dbReference>
<dbReference type="InterPro" id="IPR000014">
    <property type="entry name" value="PAS"/>
</dbReference>
<keyword evidence="10 13" id="KW-1133">Transmembrane helix</keyword>
<dbReference type="SUPFAM" id="SSF55785">
    <property type="entry name" value="PYP-like sensor domain (PAS domain)"/>
    <property type="match status" value="1"/>
</dbReference>
<dbReference type="SMART" id="SM00387">
    <property type="entry name" value="HATPase_c"/>
    <property type="match status" value="1"/>
</dbReference>
<comment type="caution">
    <text evidence="16">The sequence shown here is derived from an EMBL/GenBank/DDBJ whole genome shotgun (WGS) entry which is preliminary data.</text>
</comment>
<dbReference type="CDD" id="cd00130">
    <property type="entry name" value="PAS"/>
    <property type="match status" value="1"/>
</dbReference>
<evidence type="ECO:0000259" key="14">
    <source>
        <dbReference type="PROSITE" id="PS50109"/>
    </source>
</evidence>
<reference evidence="16" key="1">
    <citation type="submission" date="2020-04" db="EMBL/GenBank/DDBJ databases">
        <authorList>
            <person name="Zhang T."/>
        </authorList>
    </citation>
    <scope>NUCLEOTIDE SEQUENCE</scope>
    <source>
        <strain evidence="16">HKST-UBA03</strain>
    </source>
</reference>
<evidence type="ECO:0000256" key="6">
    <source>
        <dbReference type="ARBA" id="ARBA00022692"/>
    </source>
</evidence>
<feature type="transmembrane region" description="Helical" evidence="13">
    <location>
        <begin position="36"/>
        <end position="57"/>
    </location>
</feature>
<dbReference type="CDD" id="cd00082">
    <property type="entry name" value="HisKA"/>
    <property type="match status" value="1"/>
</dbReference>
<protein>
    <recommendedName>
        <fullName evidence="3">histidine kinase</fullName>
        <ecNumber evidence="3">2.7.13.3</ecNumber>
    </recommendedName>
</protein>
<accession>A0A955LL28</accession>
<dbReference type="Pfam" id="PF02518">
    <property type="entry name" value="HATPase_c"/>
    <property type="match status" value="1"/>
</dbReference>
<dbReference type="GO" id="GO:0007234">
    <property type="term" value="P:osmosensory signaling via phosphorelay pathway"/>
    <property type="evidence" value="ECO:0007669"/>
    <property type="project" value="TreeGrafter"/>
</dbReference>
<dbReference type="Gene3D" id="3.30.450.20">
    <property type="entry name" value="PAS domain"/>
    <property type="match status" value="1"/>
</dbReference>
<dbReference type="AlphaFoldDB" id="A0A955LL28"/>
<dbReference type="Gene3D" id="3.30.565.10">
    <property type="entry name" value="Histidine kinase-like ATPase, C-terminal domain"/>
    <property type="match status" value="1"/>
</dbReference>
<comment type="catalytic activity">
    <reaction evidence="1">
        <text>ATP + protein L-histidine = ADP + protein N-phospho-L-histidine.</text>
        <dbReference type="EC" id="2.7.13.3"/>
    </reaction>
</comment>
<keyword evidence="5" id="KW-0808">Transferase</keyword>
<dbReference type="InterPro" id="IPR050351">
    <property type="entry name" value="BphY/WalK/GraS-like"/>
</dbReference>
<dbReference type="InterPro" id="IPR004358">
    <property type="entry name" value="Sig_transdc_His_kin-like_C"/>
</dbReference>
<dbReference type="GO" id="GO:0005524">
    <property type="term" value="F:ATP binding"/>
    <property type="evidence" value="ECO:0007669"/>
    <property type="project" value="UniProtKB-KW"/>
</dbReference>
<dbReference type="Pfam" id="PF00512">
    <property type="entry name" value="HisKA"/>
    <property type="match status" value="1"/>
</dbReference>
<dbReference type="InterPro" id="IPR003594">
    <property type="entry name" value="HATPase_dom"/>
</dbReference>
<keyword evidence="8" id="KW-0418">Kinase</keyword>
<dbReference type="SUPFAM" id="SSF55874">
    <property type="entry name" value="ATPase domain of HSP90 chaperone/DNA topoisomerase II/histidine kinase"/>
    <property type="match status" value="1"/>
</dbReference>
<keyword evidence="7" id="KW-0547">Nucleotide-binding</keyword>
<dbReference type="FunFam" id="1.10.287.130:FF:000001">
    <property type="entry name" value="Two-component sensor histidine kinase"/>
    <property type="match status" value="1"/>
</dbReference>
<dbReference type="Gene3D" id="1.10.287.130">
    <property type="match status" value="1"/>
</dbReference>
<evidence type="ECO:0000259" key="15">
    <source>
        <dbReference type="PROSITE" id="PS50112"/>
    </source>
</evidence>
<dbReference type="Pfam" id="PF13426">
    <property type="entry name" value="PAS_9"/>
    <property type="match status" value="1"/>
</dbReference>
<sequence length="422" mass="46600">MNIKRLLLPLVFWIIAIVVAALLSLNILPINNDLRTMIMAGIVIFGALFHIITLFLAQKAKSAPQMSISNSVFDAIEEGIVIVNADGIVSVTNPAALSILKLTHEEIINQDYRKVIPFFNESGDSLYIGTGNDPYQEVLKTNQSQQLKNLQLYKGEETVYINASFSPFIGANGKVTGVFTLLQDITEEQALEKMKLDFVAMAAHELRTPMTSIRGYLEILINETQDTAKPEHIKLLQHAMLSADRLVNLMNNLLSVSQIERHKLQPNLTPTDIVDLLKTSIQNFKPEAEEKGLMIELVEQKTSTPQVLVDKKLIPQIVDNLIANAISYTTKGSVVVGAAYQPGSKTVVVSVKDTGQGIPVEALPHMFQKFYRVSSLLEQGSKGTGLGLYIAKKLIELHNGRIWVESAEGKGTTFYFSLPIAE</sequence>
<dbReference type="GO" id="GO:0000155">
    <property type="term" value="F:phosphorelay sensor kinase activity"/>
    <property type="evidence" value="ECO:0007669"/>
    <property type="project" value="InterPro"/>
</dbReference>
<dbReference type="EMBL" id="JAGQKZ010000031">
    <property type="protein sequence ID" value="MCA9392257.1"/>
    <property type="molecule type" value="Genomic_DNA"/>
</dbReference>
<evidence type="ECO:0000256" key="2">
    <source>
        <dbReference type="ARBA" id="ARBA00004141"/>
    </source>
</evidence>
<evidence type="ECO:0000256" key="8">
    <source>
        <dbReference type="ARBA" id="ARBA00022777"/>
    </source>
</evidence>
<name>A0A955LL28_UNCKA</name>
<evidence type="ECO:0000256" key="3">
    <source>
        <dbReference type="ARBA" id="ARBA00012438"/>
    </source>
</evidence>
<evidence type="ECO:0000256" key="10">
    <source>
        <dbReference type="ARBA" id="ARBA00022989"/>
    </source>
</evidence>
<dbReference type="InterPro" id="IPR036890">
    <property type="entry name" value="HATPase_C_sf"/>
</dbReference>
<evidence type="ECO:0000256" key="1">
    <source>
        <dbReference type="ARBA" id="ARBA00000085"/>
    </source>
</evidence>
<dbReference type="PRINTS" id="PR00344">
    <property type="entry name" value="BCTRLSENSOR"/>
</dbReference>
<dbReference type="GO" id="GO:0016020">
    <property type="term" value="C:membrane"/>
    <property type="evidence" value="ECO:0007669"/>
    <property type="project" value="UniProtKB-SubCell"/>
</dbReference>
<keyword evidence="12 13" id="KW-0472">Membrane</keyword>
<comment type="subcellular location">
    <subcellularLocation>
        <location evidence="2">Membrane</location>
        <topology evidence="2">Multi-pass membrane protein</topology>
    </subcellularLocation>
</comment>
<evidence type="ECO:0000256" key="11">
    <source>
        <dbReference type="ARBA" id="ARBA00023012"/>
    </source>
</evidence>
<dbReference type="SUPFAM" id="SSF47384">
    <property type="entry name" value="Homodimeric domain of signal transducing histidine kinase"/>
    <property type="match status" value="1"/>
</dbReference>
<evidence type="ECO:0000256" key="4">
    <source>
        <dbReference type="ARBA" id="ARBA00022553"/>
    </source>
</evidence>
<dbReference type="PANTHER" id="PTHR42878">
    <property type="entry name" value="TWO-COMPONENT HISTIDINE KINASE"/>
    <property type="match status" value="1"/>
</dbReference>
<dbReference type="SMART" id="SM00388">
    <property type="entry name" value="HisKA"/>
    <property type="match status" value="1"/>
</dbReference>